<dbReference type="InterPro" id="IPR002110">
    <property type="entry name" value="Ankyrin_rpt"/>
</dbReference>
<feature type="region of interest" description="Disordered" evidence="4">
    <location>
        <begin position="164"/>
        <end position="244"/>
    </location>
</feature>
<accession>A0A1X2G7Q9</accession>
<gene>
    <name evidence="5" type="ORF">DM01DRAFT_1410316</name>
</gene>
<evidence type="ECO:0000256" key="2">
    <source>
        <dbReference type="ARBA" id="ARBA00023043"/>
    </source>
</evidence>
<reference evidence="5 6" key="1">
    <citation type="submission" date="2016-07" db="EMBL/GenBank/DDBJ databases">
        <title>Pervasive Adenine N6-methylation of Active Genes in Fungi.</title>
        <authorList>
            <consortium name="DOE Joint Genome Institute"/>
            <person name="Mondo S.J."/>
            <person name="Dannebaum R.O."/>
            <person name="Kuo R.C."/>
            <person name="Labutti K."/>
            <person name="Haridas S."/>
            <person name="Kuo A."/>
            <person name="Salamov A."/>
            <person name="Ahrendt S.R."/>
            <person name="Lipzen A."/>
            <person name="Sullivan W."/>
            <person name="Andreopoulos W.B."/>
            <person name="Clum A."/>
            <person name="Lindquist E."/>
            <person name="Daum C."/>
            <person name="Ramamoorthy G.K."/>
            <person name="Gryganskyi A."/>
            <person name="Culley D."/>
            <person name="Magnuson J.K."/>
            <person name="James T.Y."/>
            <person name="O'Malley M.A."/>
            <person name="Stajich J.E."/>
            <person name="Spatafora J.W."/>
            <person name="Visel A."/>
            <person name="Grigoriev I.V."/>
        </authorList>
    </citation>
    <scope>NUCLEOTIDE SEQUENCE [LARGE SCALE GENOMIC DNA]</scope>
    <source>
        <strain evidence="5 6">NRRL 3301</strain>
    </source>
</reference>
<dbReference type="PANTHER" id="PTHR24198:SF165">
    <property type="entry name" value="ANKYRIN REPEAT-CONTAINING PROTEIN-RELATED"/>
    <property type="match status" value="1"/>
</dbReference>
<feature type="region of interest" description="Disordered" evidence="4">
    <location>
        <begin position="526"/>
        <end position="579"/>
    </location>
</feature>
<comment type="caution">
    <text evidence="5">The sequence shown here is derived from an EMBL/GenBank/DDBJ whole genome shotgun (WGS) entry which is preliminary data.</text>
</comment>
<evidence type="ECO:0000313" key="6">
    <source>
        <dbReference type="Proteomes" id="UP000242146"/>
    </source>
</evidence>
<dbReference type="SMART" id="SM00248">
    <property type="entry name" value="ANK"/>
    <property type="match status" value="5"/>
</dbReference>
<dbReference type="PANTHER" id="PTHR24198">
    <property type="entry name" value="ANKYRIN REPEAT AND PROTEIN KINASE DOMAIN-CONTAINING PROTEIN"/>
    <property type="match status" value="1"/>
</dbReference>
<evidence type="ECO:0000256" key="4">
    <source>
        <dbReference type="SAM" id="MobiDB-lite"/>
    </source>
</evidence>
<name>A0A1X2G7Q9_9FUNG</name>
<keyword evidence="2 3" id="KW-0040">ANK repeat</keyword>
<dbReference type="EMBL" id="MCGT01000034">
    <property type="protein sequence ID" value="ORX47198.1"/>
    <property type="molecule type" value="Genomic_DNA"/>
</dbReference>
<dbReference type="InterPro" id="IPR036770">
    <property type="entry name" value="Ankyrin_rpt-contain_sf"/>
</dbReference>
<dbReference type="OrthoDB" id="20872at2759"/>
<feature type="compositionally biased region" description="Low complexity" evidence="4">
    <location>
        <begin position="203"/>
        <end position="215"/>
    </location>
</feature>
<evidence type="ECO:0000256" key="1">
    <source>
        <dbReference type="ARBA" id="ARBA00022737"/>
    </source>
</evidence>
<protein>
    <submittedName>
        <fullName evidence="5">Ankyrin</fullName>
    </submittedName>
</protein>
<dbReference type="Pfam" id="PF12796">
    <property type="entry name" value="Ank_2"/>
    <property type="match status" value="1"/>
</dbReference>
<evidence type="ECO:0000256" key="3">
    <source>
        <dbReference type="PROSITE-ProRule" id="PRU00023"/>
    </source>
</evidence>
<feature type="repeat" description="ANK" evidence="3">
    <location>
        <begin position="410"/>
        <end position="443"/>
    </location>
</feature>
<dbReference type="STRING" id="101127.A0A1X2G7Q9"/>
<keyword evidence="6" id="KW-1185">Reference proteome</keyword>
<proteinExistence type="predicted"/>
<evidence type="ECO:0000313" key="5">
    <source>
        <dbReference type="EMBL" id="ORX47198.1"/>
    </source>
</evidence>
<dbReference type="Proteomes" id="UP000242146">
    <property type="component" value="Unassembled WGS sequence"/>
</dbReference>
<dbReference type="Gene3D" id="1.25.40.20">
    <property type="entry name" value="Ankyrin repeat-containing domain"/>
    <property type="match status" value="1"/>
</dbReference>
<dbReference type="AlphaFoldDB" id="A0A1X2G7Q9"/>
<feature type="compositionally biased region" description="Low complexity" evidence="4">
    <location>
        <begin position="526"/>
        <end position="543"/>
    </location>
</feature>
<keyword evidence="1" id="KW-0677">Repeat</keyword>
<sequence length="607" mass="65925">MSYSLFADTSALKDFYIALGSLGKESLQERLCTSIDQLLASCKTRHDDLSHSFQALQARYDKACKENTLLTKKYQKSLREIQFYRDRYESLAKLTARSCFTSSAHTNDTLSRPSSLTNNDSTLLYASLLADANVTEPPALPDDEDDNLLLYDPLDLMAVIEQAYLPPPKDPPSFDLPLPPIQEAPQPNQLQETPDAGYSTINPSSPSLSPLSPAFLPLPPPSPSTPIDLPSNPNQPPTTQRKPSFYDANHEQPLKFACGDGFWHTIATGRHKKDDVLQLIKSYLDRGGQVNVANNSGNMKALTEGDGLIHGLILVRNTAALQYILEAGANPEALPLRAHNQYTPLILAARLGYLNGVRLLVERCRVDMMAAHGPDSSSLLHAATTTNALELVEYLVRMSDHKLLHEVDDHGATVLHYACKGGHLQLITYFVRECGLSPNMTDYKGETPLHYCIRNRRAKAVVKLVGHLGAHPNMYVLKTVPTPLDLAKAGGLFSMADYLKNMGAKTTKELEKAQVAANASTISISTHHPSVGSSSSSCRSSSSACLTPQSMQPGRPLSVSGLSTTSAHTSSSSGSSHNSILSAISQSRNLVQDAAVAVKHKLNDLIP</sequence>
<feature type="compositionally biased region" description="Low complexity" evidence="4">
    <location>
        <begin position="560"/>
        <end position="579"/>
    </location>
</feature>
<dbReference type="Pfam" id="PF00023">
    <property type="entry name" value="Ank"/>
    <property type="match status" value="1"/>
</dbReference>
<organism evidence="5 6">
    <name type="scientific">Hesseltinella vesiculosa</name>
    <dbReference type="NCBI Taxonomy" id="101127"/>
    <lineage>
        <taxon>Eukaryota</taxon>
        <taxon>Fungi</taxon>
        <taxon>Fungi incertae sedis</taxon>
        <taxon>Mucoromycota</taxon>
        <taxon>Mucoromycotina</taxon>
        <taxon>Mucoromycetes</taxon>
        <taxon>Mucorales</taxon>
        <taxon>Cunninghamellaceae</taxon>
        <taxon>Hesseltinella</taxon>
    </lineage>
</organism>
<dbReference type="SUPFAM" id="SSF48403">
    <property type="entry name" value="Ankyrin repeat"/>
    <property type="match status" value="1"/>
</dbReference>
<dbReference type="PROSITE" id="PS50088">
    <property type="entry name" value="ANK_REPEAT"/>
    <property type="match status" value="1"/>
</dbReference>